<dbReference type="SUPFAM" id="SSF53756">
    <property type="entry name" value="UDP-Glycosyltransferase/glycogen phosphorylase"/>
    <property type="match status" value="1"/>
</dbReference>
<dbReference type="RefSeq" id="WP_013644460.1">
    <property type="nucleotide sequence ID" value="NC_015216.1"/>
</dbReference>
<name>F0TBN2_METLA</name>
<evidence type="ECO:0000313" key="4">
    <source>
        <dbReference type="Proteomes" id="UP000007490"/>
    </source>
</evidence>
<dbReference type="Pfam" id="PF13439">
    <property type="entry name" value="Glyco_transf_4"/>
    <property type="match status" value="1"/>
</dbReference>
<feature type="domain" description="Glycosyl transferase family 1" evidence="1">
    <location>
        <begin position="157"/>
        <end position="328"/>
    </location>
</feature>
<dbReference type="Gene3D" id="3.40.50.2000">
    <property type="entry name" value="Glycogen Phosphorylase B"/>
    <property type="match status" value="2"/>
</dbReference>
<reference evidence="4" key="1">
    <citation type="submission" date="2011-02" db="EMBL/GenBank/DDBJ databases">
        <title>Complete sequence of Methanobacterium sp. AL-21.</title>
        <authorList>
            <consortium name="US DOE Joint Genome Institute"/>
            <person name="Lucas S."/>
            <person name="Copeland A."/>
            <person name="Lapidus A."/>
            <person name="Cheng J.-F."/>
            <person name="Goodwin L."/>
            <person name="Pitluck S."/>
            <person name="Chertkov O."/>
            <person name="Detter J.C."/>
            <person name="Han C."/>
            <person name="Tapia R."/>
            <person name="Land M."/>
            <person name="Hauser L."/>
            <person name="Kyrpides N."/>
            <person name="Ivanova N."/>
            <person name="Mikhailova N."/>
            <person name="Pagani I."/>
            <person name="Cadillo-Quiroz H."/>
            <person name="Imachi H."/>
            <person name="Zinder S."/>
            <person name="Liu W."/>
            <person name="Woyke T."/>
        </authorList>
    </citation>
    <scope>NUCLEOTIDE SEQUENCE [LARGE SCALE GENOMIC DNA]</scope>
    <source>
        <strain evidence="4">AL-21</strain>
    </source>
</reference>
<keyword evidence="4" id="KW-1185">Reference proteome</keyword>
<dbReference type="InterPro" id="IPR001296">
    <property type="entry name" value="Glyco_trans_1"/>
</dbReference>
<keyword evidence="3" id="KW-0808">Transferase</keyword>
<gene>
    <name evidence="3" type="ordered locus">Metbo_0859</name>
</gene>
<dbReference type="Pfam" id="PF00534">
    <property type="entry name" value="Glycos_transf_1"/>
    <property type="match status" value="1"/>
</dbReference>
<dbReference type="InterPro" id="IPR028098">
    <property type="entry name" value="Glyco_trans_4-like_N"/>
</dbReference>
<sequence>MEIFNYYLISGFIENKYKIFLFSNCESNWNTEYLSLINLKERQSLNNVISVIYDILINLFKLRKEIDVIHVPYASNSPIIYPVLIIYLFFGIPYNITIHGGGLKSWKPKFVHKYFFKKAECIIAVSKPVKYEYKKRIDKSICVIPPLIPFTKSSFKKNELRKRYQIDTMSKILISIGSIKNIKRCDILLNAFLAFEKEYIKKNKLLLIFVGEGPQKENLLRKVIENGFSKYVIFFGELPYSQIKDIYELADIYVISSIFESKSISLLEAMFNGLTIIGANVSDINNTITDGKTGLLFEVENSKDLKDKMIQVIENDLYAKKLGLNAEKNFYDNFSFDKVLSTYLNVFKKTSR</sequence>
<evidence type="ECO:0000259" key="1">
    <source>
        <dbReference type="Pfam" id="PF00534"/>
    </source>
</evidence>
<dbReference type="OrthoDB" id="132546at2157"/>
<dbReference type="HOGENOM" id="CLU_786688_0_0_2"/>
<dbReference type="Proteomes" id="UP000007490">
    <property type="component" value="Chromosome"/>
</dbReference>
<organism evidence="3 4">
    <name type="scientific">Methanobacterium lacus (strain AL-21)</name>
    <dbReference type="NCBI Taxonomy" id="877455"/>
    <lineage>
        <taxon>Archaea</taxon>
        <taxon>Methanobacteriati</taxon>
        <taxon>Methanobacteriota</taxon>
        <taxon>Methanomada group</taxon>
        <taxon>Methanobacteria</taxon>
        <taxon>Methanobacteriales</taxon>
        <taxon>Methanobacteriaceae</taxon>
        <taxon>Methanobacterium</taxon>
    </lineage>
</organism>
<reference evidence="3 4" key="2">
    <citation type="journal article" date="2014" name="Int. J. Syst. Evol. Microbiol.">
        <title>Methanobacterium paludis sp. nov. and a novel strain of Methanobacterium lacus isolated from northern peatlands.</title>
        <authorList>
            <person name="Cadillo-Quiroz H."/>
            <person name="Brauer S.L."/>
            <person name="Goodson N."/>
            <person name="Yavitt J.B."/>
            <person name="Zinder S.H."/>
        </authorList>
    </citation>
    <scope>NUCLEOTIDE SEQUENCE [LARGE SCALE GENOMIC DNA]</scope>
    <source>
        <strain evidence="3 4">AL-21</strain>
    </source>
</reference>
<dbReference type="PANTHER" id="PTHR12526">
    <property type="entry name" value="GLYCOSYLTRANSFERASE"/>
    <property type="match status" value="1"/>
</dbReference>
<dbReference type="STRING" id="877455.Metbo_0859"/>
<accession>F0TBN2</accession>
<evidence type="ECO:0000259" key="2">
    <source>
        <dbReference type="Pfam" id="PF13439"/>
    </source>
</evidence>
<evidence type="ECO:0000313" key="3">
    <source>
        <dbReference type="EMBL" id="ADZ09109.1"/>
    </source>
</evidence>
<dbReference type="CDD" id="cd03801">
    <property type="entry name" value="GT4_PimA-like"/>
    <property type="match status" value="1"/>
</dbReference>
<protein>
    <submittedName>
        <fullName evidence="3">Glycosyl transferase group 1</fullName>
    </submittedName>
</protein>
<dbReference type="GO" id="GO:0016757">
    <property type="term" value="F:glycosyltransferase activity"/>
    <property type="evidence" value="ECO:0007669"/>
    <property type="project" value="InterPro"/>
</dbReference>
<dbReference type="GeneID" id="10277308"/>
<dbReference type="AlphaFoldDB" id="F0TBN2"/>
<dbReference type="EMBL" id="CP002551">
    <property type="protein sequence ID" value="ADZ09109.1"/>
    <property type="molecule type" value="Genomic_DNA"/>
</dbReference>
<dbReference type="eggNOG" id="arCOG01403">
    <property type="taxonomic scope" value="Archaea"/>
</dbReference>
<dbReference type="KEGG" id="mel:Metbo_0859"/>
<feature type="domain" description="Glycosyltransferase subfamily 4-like N-terminal" evidence="2">
    <location>
        <begin position="62"/>
        <end position="148"/>
    </location>
</feature>
<proteinExistence type="predicted"/>